<keyword evidence="4" id="KW-1185">Reference proteome</keyword>
<evidence type="ECO:0000259" key="1">
    <source>
        <dbReference type="Pfam" id="PF00534"/>
    </source>
</evidence>
<evidence type="ECO:0000313" key="4">
    <source>
        <dbReference type="Proteomes" id="UP001139971"/>
    </source>
</evidence>
<gene>
    <name evidence="3" type="ORF">OD750_025185</name>
</gene>
<name>A0A9X3YRS8_9GAMM</name>
<keyword evidence="3" id="KW-0328">Glycosyltransferase</keyword>
<dbReference type="EMBL" id="JAOVZO020000020">
    <property type="protein sequence ID" value="MDC8015833.1"/>
    <property type="molecule type" value="Genomic_DNA"/>
</dbReference>
<accession>A0A9X3YRS8</accession>
<dbReference type="AlphaFoldDB" id="A0A9X3YRS8"/>
<comment type="caution">
    <text evidence="3">The sequence shown here is derived from an EMBL/GenBank/DDBJ whole genome shotgun (WGS) entry which is preliminary data.</text>
</comment>
<dbReference type="PANTHER" id="PTHR45947:SF3">
    <property type="entry name" value="SULFOQUINOVOSYL TRANSFERASE SQD2"/>
    <property type="match status" value="1"/>
</dbReference>
<dbReference type="Pfam" id="PF00534">
    <property type="entry name" value="Glycos_transf_1"/>
    <property type="match status" value="1"/>
</dbReference>
<keyword evidence="3" id="KW-0808">Transferase</keyword>
<feature type="domain" description="Glycosyltransferase subfamily 4-like N-terminal" evidence="2">
    <location>
        <begin position="30"/>
        <end position="204"/>
    </location>
</feature>
<protein>
    <submittedName>
        <fullName evidence="3">Glycosyltransferase</fullName>
        <ecNumber evidence="3">2.4.-.-</ecNumber>
    </submittedName>
</protein>
<organism evidence="3 4">
    <name type="scientific">Tahibacter soli</name>
    <dbReference type="NCBI Taxonomy" id="2983605"/>
    <lineage>
        <taxon>Bacteria</taxon>
        <taxon>Pseudomonadati</taxon>
        <taxon>Pseudomonadota</taxon>
        <taxon>Gammaproteobacteria</taxon>
        <taxon>Lysobacterales</taxon>
        <taxon>Rhodanobacteraceae</taxon>
        <taxon>Tahibacter</taxon>
    </lineage>
</organism>
<dbReference type="InterPro" id="IPR001296">
    <property type="entry name" value="Glyco_trans_1"/>
</dbReference>
<dbReference type="Pfam" id="PF13439">
    <property type="entry name" value="Glyco_transf_4"/>
    <property type="match status" value="1"/>
</dbReference>
<dbReference type="RefSeq" id="WP_263541378.1">
    <property type="nucleotide sequence ID" value="NZ_JAOVZO020000020.1"/>
</dbReference>
<evidence type="ECO:0000259" key="2">
    <source>
        <dbReference type="Pfam" id="PF13439"/>
    </source>
</evidence>
<dbReference type="InterPro" id="IPR050194">
    <property type="entry name" value="Glycosyltransferase_grp1"/>
</dbReference>
<sequence length="401" mass="43217">MTEAADRKPLLLVLASTYPRWKDDPEPGFVHELSRRLTATFDVVVVCPHARGAKRRETFDGVEVVRYRYAPDALETLVNDGGVVTNLRRARWKWLLVPGFVVAQWWAASRALRRRRPAAVHAHWLVPQGAVAAAIGGARVPFVVTSHGADLFALRGPVPTAIKRWVVRRARAMTVVSEAMLGEARSLGAADGAVRVRPMSVDLDERFTPDARVERSPDEILFVGRLVEKKGLRHLIAAMPAIRAARPTAFLTVAGFGPEEEACRRLVAALDLGDAVRFLGAVRQPDLPALYRRAALLVAPFVRAGSGDQEGLGLVMVEALGCACPVLAGDVPAVRDLPVPTVAAEDTNALAGNVLALLSADPDARAQRTAVQREQVLARFGWSAATSDYAAILSAAARGEP</sequence>
<reference evidence="3" key="1">
    <citation type="submission" date="2023-02" db="EMBL/GenBank/DDBJ databases">
        <title>Tahibacter soli sp. nov. isolated from soil.</title>
        <authorList>
            <person name="Baek J.H."/>
            <person name="Lee J.K."/>
            <person name="Choi D.G."/>
            <person name="Jeon C.O."/>
        </authorList>
    </citation>
    <scope>NUCLEOTIDE SEQUENCE</scope>
    <source>
        <strain evidence="3">BL</strain>
    </source>
</reference>
<dbReference type="GO" id="GO:0016758">
    <property type="term" value="F:hexosyltransferase activity"/>
    <property type="evidence" value="ECO:0007669"/>
    <property type="project" value="TreeGrafter"/>
</dbReference>
<dbReference type="EC" id="2.4.-.-" evidence="3"/>
<evidence type="ECO:0000313" key="3">
    <source>
        <dbReference type="EMBL" id="MDC8015833.1"/>
    </source>
</evidence>
<dbReference type="SUPFAM" id="SSF53756">
    <property type="entry name" value="UDP-Glycosyltransferase/glycogen phosphorylase"/>
    <property type="match status" value="1"/>
</dbReference>
<dbReference type="Proteomes" id="UP001139971">
    <property type="component" value="Unassembled WGS sequence"/>
</dbReference>
<dbReference type="Gene3D" id="3.40.50.2000">
    <property type="entry name" value="Glycogen Phosphorylase B"/>
    <property type="match status" value="2"/>
</dbReference>
<proteinExistence type="predicted"/>
<dbReference type="PANTHER" id="PTHR45947">
    <property type="entry name" value="SULFOQUINOVOSYL TRANSFERASE SQD2"/>
    <property type="match status" value="1"/>
</dbReference>
<dbReference type="InterPro" id="IPR028098">
    <property type="entry name" value="Glyco_trans_4-like_N"/>
</dbReference>
<feature type="domain" description="Glycosyl transferase family 1" evidence="1">
    <location>
        <begin position="216"/>
        <end position="342"/>
    </location>
</feature>